<comment type="caution">
    <text evidence="2">The sequence shown here is derived from an EMBL/GenBank/DDBJ whole genome shotgun (WGS) entry which is preliminary data.</text>
</comment>
<dbReference type="AlphaFoldDB" id="A0A8J5NMP7"/>
<organism evidence="2 3">
    <name type="scientific">Fusarium oxysporum f. sp. rapae</name>
    <dbReference type="NCBI Taxonomy" id="485398"/>
    <lineage>
        <taxon>Eukaryota</taxon>
        <taxon>Fungi</taxon>
        <taxon>Dikarya</taxon>
        <taxon>Ascomycota</taxon>
        <taxon>Pezizomycotina</taxon>
        <taxon>Sordariomycetes</taxon>
        <taxon>Hypocreomycetidae</taxon>
        <taxon>Hypocreales</taxon>
        <taxon>Nectriaceae</taxon>
        <taxon>Fusarium</taxon>
        <taxon>Fusarium oxysporum species complex</taxon>
    </lineage>
</organism>
<evidence type="ECO:0000313" key="3">
    <source>
        <dbReference type="Proteomes" id="UP000694050"/>
    </source>
</evidence>
<gene>
    <name evidence="2" type="ORF">Forpe1208_v012848</name>
</gene>
<evidence type="ECO:0000259" key="1">
    <source>
        <dbReference type="Pfam" id="PF24054"/>
    </source>
</evidence>
<proteinExistence type="predicted"/>
<protein>
    <recommendedName>
        <fullName evidence="1">DUF7357 domain-containing protein</fullName>
    </recommendedName>
</protein>
<sequence>MSTTIRLRLVIRRHAIPEVRLVWPCVANDDLTVARVLALVNEVVPLESGDWGLEDYVVELYDGKGDSFELLHFQPVGKVLKEDDQVLYDLQLPSNIFAR</sequence>
<reference evidence="2" key="1">
    <citation type="submission" date="2021-04" db="EMBL/GenBank/DDBJ databases">
        <title>First draft genome resource for Brassicaceae pathogens Fusarium oxysporum f. sp. raphani and Fusarium oxysporum f. sp. rapae.</title>
        <authorList>
            <person name="Asai S."/>
        </authorList>
    </citation>
    <scope>NUCLEOTIDE SEQUENCE</scope>
    <source>
        <strain evidence="2">Tf1208</strain>
    </source>
</reference>
<dbReference type="InterPro" id="IPR055781">
    <property type="entry name" value="DUF7357"/>
</dbReference>
<accession>A0A8J5NMP7</accession>
<dbReference type="Pfam" id="PF24054">
    <property type="entry name" value="DUF7357"/>
    <property type="match status" value="1"/>
</dbReference>
<name>A0A8J5NMP7_FUSOX</name>
<evidence type="ECO:0000313" key="2">
    <source>
        <dbReference type="EMBL" id="KAG7407633.1"/>
    </source>
</evidence>
<feature type="domain" description="DUF7357" evidence="1">
    <location>
        <begin position="5"/>
        <end position="87"/>
    </location>
</feature>
<dbReference type="Proteomes" id="UP000694050">
    <property type="component" value="Unassembled WGS sequence"/>
</dbReference>
<dbReference type="EMBL" id="JAELUQ010000010">
    <property type="protein sequence ID" value="KAG7407633.1"/>
    <property type="molecule type" value="Genomic_DNA"/>
</dbReference>